<dbReference type="AlphaFoldDB" id="A0AAD1YXI6"/>
<keyword evidence="3" id="KW-1185">Reference proteome</keyword>
<protein>
    <submittedName>
        <fullName evidence="2">Uncharacterized protein</fullName>
    </submittedName>
</protein>
<accession>A0AAD1YXI6</accession>
<evidence type="ECO:0000313" key="3">
    <source>
        <dbReference type="Proteomes" id="UP000834106"/>
    </source>
</evidence>
<keyword evidence="1" id="KW-0472">Membrane</keyword>
<gene>
    <name evidence="2" type="ORF">FPE_LOCUS4037</name>
</gene>
<proteinExistence type="predicted"/>
<organism evidence="2 3">
    <name type="scientific">Fraxinus pennsylvanica</name>
    <dbReference type="NCBI Taxonomy" id="56036"/>
    <lineage>
        <taxon>Eukaryota</taxon>
        <taxon>Viridiplantae</taxon>
        <taxon>Streptophyta</taxon>
        <taxon>Embryophyta</taxon>
        <taxon>Tracheophyta</taxon>
        <taxon>Spermatophyta</taxon>
        <taxon>Magnoliopsida</taxon>
        <taxon>eudicotyledons</taxon>
        <taxon>Gunneridae</taxon>
        <taxon>Pentapetalae</taxon>
        <taxon>asterids</taxon>
        <taxon>lamiids</taxon>
        <taxon>Lamiales</taxon>
        <taxon>Oleaceae</taxon>
        <taxon>Oleeae</taxon>
        <taxon>Fraxinus</taxon>
    </lineage>
</organism>
<reference evidence="2" key="1">
    <citation type="submission" date="2023-05" db="EMBL/GenBank/DDBJ databases">
        <authorList>
            <person name="Huff M."/>
        </authorList>
    </citation>
    <scope>NUCLEOTIDE SEQUENCE</scope>
</reference>
<dbReference type="EMBL" id="OU503037">
    <property type="protein sequence ID" value="CAI9756607.1"/>
    <property type="molecule type" value="Genomic_DNA"/>
</dbReference>
<keyword evidence="1" id="KW-0812">Transmembrane</keyword>
<evidence type="ECO:0000313" key="2">
    <source>
        <dbReference type="EMBL" id="CAI9756607.1"/>
    </source>
</evidence>
<sequence>MGSFSFKSLSRKPLSLFINSSFLLLVSLYVISNSLNVNQSKNAISGFIHLQNLHQGTEISNCSDVHKFTDYGSKCRFVKSNSACWGKGILLSFCGELVYSTEIIPDNCWNHASSTWKWS</sequence>
<name>A0AAD1YXI6_9LAMI</name>
<dbReference type="Proteomes" id="UP000834106">
    <property type="component" value="Chromosome 2"/>
</dbReference>
<evidence type="ECO:0000256" key="1">
    <source>
        <dbReference type="SAM" id="Phobius"/>
    </source>
</evidence>
<feature type="transmembrane region" description="Helical" evidence="1">
    <location>
        <begin position="12"/>
        <end position="31"/>
    </location>
</feature>
<keyword evidence="1" id="KW-1133">Transmembrane helix</keyword>